<keyword evidence="5" id="KW-1185">Reference proteome</keyword>
<organism evidence="4 5">
    <name type="scientific">Microlunatus endophyticus</name>
    <dbReference type="NCBI Taxonomy" id="1716077"/>
    <lineage>
        <taxon>Bacteria</taxon>
        <taxon>Bacillati</taxon>
        <taxon>Actinomycetota</taxon>
        <taxon>Actinomycetes</taxon>
        <taxon>Propionibacteriales</taxon>
        <taxon>Propionibacteriaceae</taxon>
        <taxon>Microlunatus</taxon>
    </lineage>
</organism>
<dbReference type="Proteomes" id="UP000613840">
    <property type="component" value="Unassembled WGS sequence"/>
</dbReference>
<dbReference type="Gene3D" id="3.40.630.30">
    <property type="match status" value="1"/>
</dbReference>
<evidence type="ECO:0000313" key="5">
    <source>
        <dbReference type="Proteomes" id="UP000613840"/>
    </source>
</evidence>
<reference evidence="4" key="1">
    <citation type="journal article" date="2014" name="Int. J. Syst. Evol. Microbiol.">
        <title>Complete genome sequence of Corynebacterium casei LMG S-19264T (=DSM 44701T), isolated from a smear-ripened cheese.</title>
        <authorList>
            <consortium name="US DOE Joint Genome Institute (JGI-PGF)"/>
            <person name="Walter F."/>
            <person name="Albersmeier A."/>
            <person name="Kalinowski J."/>
            <person name="Ruckert C."/>
        </authorList>
    </citation>
    <scope>NUCLEOTIDE SEQUENCE</scope>
    <source>
        <strain evidence="4">CGMCC 4.7306</strain>
    </source>
</reference>
<gene>
    <name evidence="4" type="ORF">GCM10011575_24210</name>
</gene>
<proteinExistence type="predicted"/>
<comment type="caution">
    <text evidence="4">The sequence shown here is derived from an EMBL/GenBank/DDBJ whole genome shotgun (WGS) entry which is preliminary data.</text>
</comment>
<keyword evidence="1" id="KW-0808">Transferase</keyword>
<protein>
    <recommendedName>
        <fullName evidence="3">N-acetyltransferase domain-containing protein</fullName>
    </recommendedName>
</protein>
<dbReference type="Pfam" id="PF00583">
    <property type="entry name" value="Acetyltransf_1"/>
    <property type="match status" value="1"/>
</dbReference>
<dbReference type="PROSITE" id="PS51186">
    <property type="entry name" value="GNAT"/>
    <property type="match status" value="1"/>
</dbReference>
<dbReference type="GO" id="GO:0016747">
    <property type="term" value="F:acyltransferase activity, transferring groups other than amino-acyl groups"/>
    <property type="evidence" value="ECO:0007669"/>
    <property type="project" value="InterPro"/>
</dbReference>
<dbReference type="RefSeq" id="WP_188895608.1">
    <property type="nucleotide sequence ID" value="NZ_BMMZ01000005.1"/>
</dbReference>
<accession>A0A917S963</accession>
<name>A0A917S963_9ACTN</name>
<feature type="domain" description="N-acetyltransferase" evidence="3">
    <location>
        <begin position="3"/>
        <end position="147"/>
    </location>
</feature>
<dbReference type="CDD" id="cd04301">
    <property type="entry name" value="NAT_SF"/>
    <property type="match status" value="1"/>
</dbReference>
<evidence type="ECO:0000256" key="2">
    <source>
        <dbReference type="ARBA" id="ARBA00023315"/>
    </source>
</evidence>
<evidence type="ECO:0000259" key="3">
    <source>
        <dbReference type="PROSITE" id="PS51186"/>
    </source>
</evidence>
<dbReference type="InterPro" id="IPR050832">
    <property type="entry name" value="Bact_Acetyltransf"/>
</dbReference>
<evidence type="ECO:0000313" key="4">
    <source>
        <dbReference type="EMBL" id="GGL65000.1"/>
    </source>
</evidence>
<reference evidence="4" key="2">
    <citation type="submission" date="2020-09" db="EMBL/GenBank/DDBJ databases">
        <authorList>
            <person name="Sun Q."/>
            <person name="Zhou Y."/>
        </authorList>
    </citation>
    <scope>NUCLEOTIDE SEQUENCE</scope>
    <source>
        <strain evidence="4">CGMCC 4.7306</strain>
    </source>
</reference>
<evidence type="ECO:0000256" key="1">
    <source>
        <dbReference type="ARBA" id="ARBA00022679"/>
    </source>
</evidence>
<dbReference type="EMBL" id="BMMZ01000005">
    <property type="protein sequence ID" value="GGL65000.1"/>
    <property type="molecule type" value="Genomic_DNA"/>
</dbReference>
<sequence>MTAVLRPAEDTDLDEIVTIHLTARAAAPMPAGVHPEQQVRDWLAARLTVDEVWVAEVEGRVAAYARFTPTWLDDLYVAPQSQRDGLGSALLDLVKSLRPDGFGLWVFESNRPARAFYAQHGLVEVERADGSANEEHQPDIRMIWHPSN</sequence>
<dbReference type="PANTHER" id="PTHR43877">
    <property type="entry name" value="AMINOALKYLPHOSPHONATE N-ACETYLTRANSFERASE-RELATED-RELATED"/>
    <property type="match status" value="1"/>
</dbReference>
<dbReference type="InterPro" id="IPR016181">
    <property type="entry name" value="Acyl_CoA_acyltransferase"/>
</dbReference>
<dbReference type="AlphaFoldDB" id="A0A917S963"/>
<keyword evidence="2" id="KW-0012">Acyltransferase</keyword>
<dbReference type="InterPro" id="IPR000182">
    <property type="entry name" value="GNAT_dom"/>
</dbReference>
<dbReference type="SUPFAM" id="SSF55729">
    <property type="entry name" value="Acyl-CoA N-acyltransferases (Nat)"/>
    <property type="match status" value="1"/>
</dbReference>